<dbReference type="STRING" id="427683.A5481_23330"/>
<evidence type="ECO:0008006" key="3">
    <source>
        <dbReference type="Google" id="ProtNLM"/>
    </source>
</evidence>
<sequence length="85" mass="9318">MSIEFAYRFEETSTSSRFRDLDDVVLTAAVVSDDGIPVPASTEGTIVAVHLRASGDSYVVEFAEPEWTLATLGPDRIRLVESAKR</sequence>
<dbReference type="AlphaFoldDB" id="A0A179S381"/>
<protein>
    <recommendedName>
        <fullName evidence="3">DUF4926 domain-containing protein</fullName>
    </recommendedName>
</protein>
<comment type="caution">
    <text evidence="1">The sequence shown here is derived from an EMBL/GenBank/DDBJ whole genome shotgun (WGS) entry which is preliminary data.</text>
</comment>
<organism evidence="1 2">
    <name type="scientific">Methylobacterium platani</name>
    <dbReference type="NCBI Taxonomy" id="427683"/>
    <lineage>
        <taxon>Bacteria</taxon>
        <taxon>Pseudomonadati</taxon>
        <taxon>Pseudomonadota</taxon>
        <taxon>Alphaproteobacteria</taxon>
        <taxon>Hyphomicrobiales</taxon>
        <taxon>Methylobacteriaceae</taxon>
        <taxon>Methylobacterium</taxon>
    </lineage>
</organism>
<reference evidence="1 2" key="1">
    <citation type="submission" date="2016-04" db="EMBL/GenBank/DDBJ databases">
        <authorList>
            <person name="Evans L.H."/>
            <person name="Alamgir A."/>
            <person name="Owens N."/>
            <person name="Weber N.D."/>
            <person name="Virtaneva K."/>
            <person name="Barbian K."/>
            <person name="Babar A."/>
            <person name="Rosenke K."/>
        </authorList>
    </citation>
    <scope>NUCLEOTIDE SEQUENCE [LARGE SCALE GENOMIC DNA]</scope>
    <source>
        <strain evidence="1 2">PMB02</strain>
    </source>
</reference>
<evidence type="ECO:0000313" key="2">
    <source>
        <dbReference type="Proteomes" id="UP000078316"/>
    </source>
</evidence>
<proteinExistence type="predicted"/>
<name>A0A179S381_9HYPH</name>
<dbReference type="EMBL" id="LWHQ01000047">
    <property type="protein sequence ID" value="OAS20201.1"/>
    <property type="molecule type" value="Genomic_DNA"/>
</dbReference>
<dbReference type="Proteomes" id="UP000078316">
    <property type="component" value="Unassembled WGS sequence"/>
</dbReference>
<accession>A0A179S381</accession>
<gene>
    <name evidence="1" type="ORF">A5481_23330</name>
</gene>
<evidence type="ECO:0000313" key="1">
    <source>
        <dbReference type="EMBL" id="OAS20201.1"/>
    </source>
</evidence>
<dbReference type="OrthoDB" id="7307608at2"/>